<dbReference type="RefSeq" id="WP_007557371.1">
    <property type="nucleotide sequence ID" value="NC_022793.1"/>
</dbReference>
<keyword evidence="2" id="KW-1185">Reference proteome</keyword>
<reference evidence="1 2" key="1">
    <citation type="journal article" date="2014" name="Mol. Plant Microbe Interact.">
        <title>The complete genome sequence of Candidatus Liberibacter americanus, associated with citrus Huanglongbing.</title>
        <authorList>
            <person name="Wulff N.A."/>
            <person name="Zhang S."/>
            <person name="Setubal J.C."/>
            <person name="Almeida N.F."/>
            <person name="Martins E.C."/>
            <person name="Harakava R."/>
            <person name="Kumar D."/>
            <person name="Rangel L.T."/>
            <person name="Foissac X."/>
            <person name="Bove J."/>
            <person name="Gabriel D.W."/>
        </authorList>
    </citation>
    <scope>NUCLEOTIDE SEQUENCE [LARGE SCALE GENOMIC DNA]</scope>
    <source>
        <strain evidence="1 2">Sao Paulo</strain>
    </source>
</reference>
<organism evidence="1 2">
    <name type="scientific">Candidatus Liberibacter americanus str. Sao Paulo</name>
    <dbReference type="NCBI Taxonomy" id="1261131"/>
    <lineage>
        <taxon>Bacteria</taxon>
        <taxon>Pseudomonadati</taxon>
        <taxon>Pseudomonadota</taxon>
        <taxon>Alphaproteobacteria</taxon>
        <taxon>Hyphomicrobiales</taxon>
        <taxon>Rhizobiaceae</taxon>
        <taxon>Liberibacter</taxon>
    </lineage>
</organism>
<proteinExistence type="predicted"/>
<sequence>MEDHITLRIYEDRISSIDKKLRQYVCNNYRNIFLDEAIVLLVDAFYYEFPSVKEALCEVRKLRERKGRLNKADQNETIRQIHKIREILRYFTK</sequence>
<dbReference type="EMBL" id="CP006604">
    <property type="protein sequence ID" value="AHA28084.1"/>
    <property type="molecule type" value="Genomic_DNA"/>
</dbReference>
<gene>
    <name evidence="1" type="ORF">lam_738</name>
</gene>
<dbReference type="HOGENOM" id="CLU_2394320_0_0_5"/>
<protein>
    <submittedName>
        <fullName evidence="1">Uncharacterized protein</fullName>
    </submittedName>
</protein>
<evidence type="ECO:0000313" key="2">
    <source>
        <dbReference type="Proteomes" id="UP000017862"/>
    </source>
</evidence>
<dbReference type="Proteomes" id="UP000017862">
    <property type="component" value="Chromosome"/>
</dbReference>
<name>U6B4U1_9HYPH</name>
<dbReference type="AlphaFoldDB" id="U6B4U1"/>
<accession>U6B4U1</accession>
<dbReference type="KEGG" id="lar:lam_738"/>
<evidence type="ECO:0000313" key="1">
    <source>
        <dbReference type="EMBL" id="AHA28084.1"/>
    </source>
</evidence>
<dbReference type="PATRIC" id="fig|1261131.3.peg.705"/>
<dbReference type="STRING" id="1261131.lam_738"/>